<evidence type="ECO:0000256" key="6">
    <source>
        <dbReference type="NCBIfam" id="TIGR01068"/>
    </source>
</evidence>
<dbReference type="InterPro" id="IPR013766">
    <property type="entry name" value="Thioredoxin_domain"/>
</dbReference>
<keyword evidence="4" id="KW-1015">Disulfide bond</keyword>
<feature type="domain" description="Thioredoxin" evidence="7">
    <location>
        <begin position="33"/>
        <end position="144"/>
    </location>
</feature>
<dbReference type="SUPFAM" id="SSF52833">
    <property type="entry name" value="Thioredoxin-like"/>
    <property type="match status" value="1"/>
</dbReference>
<dbReference type="RefSeq" id="WP_286336568.1">
    <property type="nucleotide sequence ID" value="NZ_AP027370.1"/>
</dbReference>
<evidence type="ECO:0000256" key="2">
    <source>
        <dbReference type="ARBA" id="ARBA00022448"/>
    </source>
</evidence>
<dbReference type="EMBL" id="AP027370">
    <property type="protein sequence ID" value="BDY13620.1"/>
    <property type="molecule type" value="Genomic_DNA"/>
</dbReference>
<evidence type="ECO:0000259" key="7">
    <source>
        <dbReference type="PROSITE" id="PS51352"/>
    </source>
</evidence>
<dbReference type="PRINTS" id="PR00421">
    <property type="entry name" value="THIOREDOXIN"/>
</dbReference>
<evidence type="ECO:0000313" key="8">
    <source>
        <dbReference type="EMBL" id="BDY13620.1"/>
    </source>
</evidence>
<accession>A0ABN6WZ58</accession>
<gene>
    <name evidence="8" type="primary">trxC</name>
    <name evidence="8" type="ORF">HCR_19320</name>
</gene>
<dbReference type="PROSITE" id="PS00194">
    <property type="entry name" value="THIOREDOXIN_1"/>
    <property type="match status" value="1"/>
</dbReference>
<dbReference type="PANTHER" id="PTHR45663">
    <property type="entry name" value="GEO12009P1"/>
    <property type="match status" value="1"/>
</dbReference>
<keyword evidence="9" id="KW-1185">Reference proteome</keyword>
<dbReference type="CDD" id="cd02947">
    <property type="entry name" value="TRX_family"/>
    <property type="match status" value="1"/>
</dbReference>
<dbReference type="NCBIfam" id="TIGR01068">
    <property type="entry name" value="thioredoxin"/>
    <property type="match status" value="1"/>
</dbReference>
<dbReference type="Gene3D" id="2.30.30.380">
    <property type="entry name" value="Zn-finger domain of Sec23/24"/>
    <property type="match status" value="1"/>
</dbReference>
<dbReference type="InterPro" id="IPR005746">
    <property type="entry name" value="Thioredoxin"/>
</dbReference>
<organism evidence="8 9">
    <name type="scientific">Hydrogenimonas cancrithermarum</name>
    <dbReference type="NCBI Taxonomy" id="2993563"/>
    <lineage>
        <taxon>Bacteria</taxon>
        <taxon>Pseudomonadati</taxon>
        <taxon>Campylobacterota</taxon>
        <taxon>Epsilonproteobacteria</taxon>
        <taxon>Campylobacterales</taxon>
        <taxon>Hydrogenimonadaceae</taxon>
        <taxon>Hydrogenimonas</taxon>
    </lineage>
</organism>
<protein>
    <recommendedName>
        <fullName evidence="6">Thioredoxin</fullName>
    </recommendedName>
</protein>
<evidence type="ECO:0000256" key="3">
    <source>
        <dbReference type="ARBA" id="ARBA00022982"/>
    </source>
</evidence>
<dbReference type="NCBIfam" id="NF008229">
    <property type="entry name" value="PRK10996.1"/>
    <property type="match status" value="1"/>
</dbReference>
<evidence type="ECO:0000256" key="4">
    <source>
        <dbReference type="ARBA" id="ARBA00023157"/>
    </source>
</evidence>
<dbReference type="PROSITE" id="PS51352">
    <property type="entry name" value="THIOREDOXIN_2"/>
    <property type="match status" value="1"/>
</dbReference>
<comment type="similarity">
    <text evidence="1">Belongs to the thioredoxin family.</text>
</comment>
<keyword evidence="2" id="KW-0813">Transport</keyword>
<dbReference type="InterPro" id="IPR036249">
    <property type="entry name" value="Thioredoxin-like_sf"/>
</dbReference>
<sequence>MSTIHIVCPHCHKVNRIPLKDHYTKANCGHCKQSLLDTHPVELTPETFPTHIQKSDIPVVVDFWAPWCGPCRMMAPAYEEAAAQFPLKAQFAKVNTEQYQQLAAPFGIRGIPTIIVFKHGQEVDRVSGALPAQQIAQLVARHIG</sequence>
<keyword evidence="5" id="KW-0676">Redox-active center</keyword>
<dbReference type="Gene3D" id="3.40.30.10">
    <property type="entry name" value="Glutaredoxin"/>
    <property type="match status" value="1"/>
</dbReference>
<dbReference type="PANTHER" id="PTHR45663:SF40">
    <property type="entry name" value="THIOREDOXIN 2"/>
    <property type="match status" value="1"/>
</dbReference>
<reference evidence="8 9" key="1">
    <citation type="submission" date="2023-03" db="EMBL/GenBank/DDBJ databases">
        <title>Description of Hydrogenimonas sp. ISO32.</title>
        <authorList>
            <person name="Mino S."/>
            <person name="Fukazawa S."/>
            <person name="Sawabe T."/>
        </authorList>
    </citation>
    <scope>NUCLEOTIDE SEQUENCE [LARGE SCALE GENOMIC DNA]</scope>
    <source>
        <strain evidence="8 9">ISO32</strain>
    </source>
</reference>
<evidence type="ECO:0000256" key="1">
    <source>
        <dbReference type="ARBA" id="ARBA00008987"/>
    </source>
</evidence>
<dbReference type="InterPro" id="IPR017937">
    <property type="entry name" value="Thioredoxin_CS"/>
</dbReference>
<dbReference type="Proteomes" id="UP001321445">
    <property type="component" value="Chromosome"/>
</dbReference>
<name>A0ABN6WZ58_9BACT</name>
<evidence type="ECO:0000256" key="5">
    <source>
        <dbReference type="ARBA" id="ARBA00023284"/>
    </source>
</evidence>
<keyword evidence="3" id="KW-0249">Electron transport</keyword>
<proteinExistence type="inferred from homology"/>
<dbReference type="Pfam" id="PF00085">
    <property type="entry name" value="Thioredoxin"/>
    <property type="match status" value="1"/>
</dbReference>
<evidence type="ECO:0000313" key="9">
    <source>
        <dbReference type="Proteomes" id="UP001321445"/>
    </source>
</evidence>